<dbReference type="InterPro" id="IPR019699">
    <property type="entry name" value="DUF2584"/>
</dbReference>
<name>A0A1V3GDW3_9BACL</name>
<dbReference type="Proteomes" id="UP000188597">
    <property type="component" value="Unassembled WGS sequence"/>
</dbReference>
<gene>
    <name evidence="1" type="ORF">UN64_04490</name>
</gene>
<protein>
    <recommendedName>
        <fullName evidence="3">DUF2584 domain-containing protein</fullName>
    </recommendedName>
</protein>
<reference evidence="1 2" key="1">
    <citation type="submission" date="2016-11" db="EMBL/GenBank/DDBJ databases">
        <authorList>
            <person name="Jaros S."/>
            <person name="Januszkiewicz K."/>
            <person name="Wedrychowicz H."/>
        </authorList>
    </citation>
    <scope>NUCLEOTIDE SEQUENCE [LARGE SCALE GENOMIC DNA]</scope>
    <source>
        <strain evidence="1 2">Con a/3</strain>
    </source>
</reference>
<dbReference type="InterPro" id="IPR015947">
    <property type="entry name" value="PUA-like_sf"/>
</dbReference>
<dbReference type="EMBL" id="MQMF01000001">
    <property type="protein sequence ID" value="OOE14997.1"/>
    <property type="molecule type" value="Genomic_DNA"/>
</dbReference>
<organism evidence="1 2">
    <name type="scientific">Fictibacillus arsenicus</name>
    <dbReference type="NCBI Taxonomy" id="255247"/>
    <lineage>
        <taxon>Bacteria</taxon>
        <taxon>Bacillati</taxon>
        <taxon>Bacillota</taxon>
        <taxon>Bacilli</taxon>
        <taxon>Bacillales</taxon>
        <taxon>Fictibacillaceae</taxon>
        <taxon>Fictibacillus</taxon>
    </lineage>
</organism>
<accession>A0A1V3GDW3</accession>
<dbReference type="Gene3D" id="2.40.240.20">
    <property type="entry name" value="Hypothetical PUA domain-like, domain 1"/>
    <property type="match status" value="1"/>
</dbReference>
<evidence type="ECO:0000313" key="1">
    <source>
        <dbReference type="EMBL" id="OOE14997.1"/>
    </source>
</evidence>
<sequence>MQMPITMQTNLVTLGKESRLEGNRFQIFLDGYKLFILDHPVPVLKKENSSPVGKAVIKEVAWKEDSTHLVYELIDLHGVN</sequence>
<dbReference type="Pfam" id="PF10763">
    <property type="entry name" value="DUF2584"/>
    <property type="match status" value="1"/>
</dbReference>
<dbReference type="SUPFAM" id="SSF88697">
    <property type="entry name" value="PUA domain-like"/>
    <property type="match status" value="1"/>
</dbReference>
<comment type="caution">
    <text evidence="1">The sequence shown here is derived from an EMBL/GenBank/DDBJ whole genome shotgun (WGS) entry which is preliminary data.</text>
</comment>
<dbReference type="AlphaFoldDB" id="A0A1V3GDW3"/>
<evidence type="ECO:0008006" key="3">
    <source>
        <dbReference type="Google" id="ProtNLM"/>
    </source>
</evidence>
<evidence type="ECO:0000313" key="2">
    <source>
        <dbReference type="Proteomes" id="UP000188597"/>
    </source>
</evidence>
<proteinExistence type="predicted"/>